<name>A0AAN9FGK9_CROPI</name>
<sequence>MAEPVKERDTEIDRVKESHGGEEEENGELSHTQLLRSLAELNMLLVSLSLVSFSMDDCMEYEEREHNNVRHKVSAAKTSISRLQTMNGDIHDPKLARKSSSTRFHTTIKDCSYTKTTLDAVDHQSDEDDEGPGP</sequence>
<dbReference type="AlphaFoldDB" id="A0AAN9FGK9"/>
<evidence type="ECO:0000313" key="2">
    <source>
        <dbReference type="EMBL" id="KAK7275329.1"/>
    </source>
</evidence>
<evidence type="ECO:0000256" key="1">
    <source>
        <dbReference type="SAM" id="MobiDB-lite"/>
    </source>
</evidence>
<proteinExistence type="predicted"/>
<protein>
    <submittedName>
        <fullName evidence="2">Uncharacterized protein</fullName>
    </submittedName>
</protein>
<dbReference type="Proteomes" id="UP001372338">
    <property type="component" value="Unassembled WGS sequence"/>
</dbReference>
<dbReference type="EMBL" id="JAYWIO010000003">
    <property type="protein sequence ID" value="KAK7275329.1"/>
    <property type="molecule type" value="Genomic_DNA"/>
</dbReference>
<feature type="compositionally biased region" description="Basic and acidic residues" evidence="1">
    <location>
        <begin position="1"/>
        <end position="21"/>
    </location>
</feature>
<feature type="region of interest" description="Disordered" evidence="1">
    <location>
        <begin position="1"/>
        <end position="29"/>
    </location>
</feature>
<evidence type="ECO:0000313" key="3">
    <source>
        <dbReference type="Proteomes" id="UP001372338"/>
    </source>
</evidence>
<accession>A0AAN9FGK9</accession>
<reference evidence="2 3" key="1">
    <citation type="submission" date="2024-01" db="EMBL/GenBank/DDBJ databases">
        <title>The genomes of 5 underutilized Papilionoideae crops provide insights into root nodulation and disease resistanc.</title>
        <authorList>
            <person name="Yuan L."/>
        </authorList>
    </citation>
    <scope>NUCLEOTIDE SEQUENCE [LARGE SCALE GENOMIC DNA]</scope>
    <source>
        <strain evidence="2">ZHUSHIDOU_FW_LH</strain>
        <tissue evidence="2">Leaf</tissue>
    </source>
</reference>
<keyword evidence="3" id="KW-1185">Reference proteome</keyword>
<gene>
    <name evidence="2" type="ORF">RIF29_16442</name>
</gene>
<organism evidence="2 3">
    <name type="scientific">Crotalaria pallida</name>
    <name type="common">Smooth rattlebox</name>
    <name type="synonym">Crotalaria striata</name>
    <dbReference type="NCBI Taxonomy" id="3830"/>
    <lineage>
        <taxon>Eukaryota</taxon>
        <taxon>Viridiplantae</taxon>
        <taxon>Streptophyta</taxon>
        <taxon>Embryophyta</taxon>
        <taxon>Tracheophyta</taxon>
        <taxon>Spermatophyta</taxon>
        <taxon>Magnoliopsida</taxon>
        <taxon>eudicotyledons</taxon>
        <taxon>Gunneridae</taxon>
        <taxon>Pentapetalae</taxon>
        <taxon>rosids</taxon>
        <taxon>fabids</taxon>
        <taxon>Fabales</taxon>
        <taxon>Fabaceae</taxon>
        <taxon>Papilionoideae</taxon>
        <taxon>50 kb inversion clade</taxon>
        <taxon>genistoids sensu lato</taxon>
        <taxon>core genistoids</taxon>
        <taxon>Crotalarieae</taxon>
        <taxon>Crotalaria</taxon>
    </lineage>
</organism>
<comment type="caution">
    <text evidence="2">The sequence shown here is derived from an EMBL/GenBank/DDBJ whole genome shotgun (WGS) entry which is preliminary data.</text>
</comment>